<evidence type="ECO:0000313" key="2">
    <source>
        <dbReference type="EMBL" id="KAG2248298.1"/>
    </source>
</evidence>
<protein>
    <submittedName>
        <fullName evidence="2">Uncharacterized protein</fullName>
    </submittedName>
</protein>
<keyword evidence="3" id="KW-1185">Reference proteome</keyword>
<proteinExistence type="predicted"/>
<accession>A0A8X7PCQ0</accession>
<reference evidence="2 3" key="1">
    <citation type="submission" date="2020-02" db="EMBL/GenBank/DDBJ databases">
        <authorList>
            <person name="Ma Q."/>
            <person name="Huang Y."/>
            <person name="Song X."/>
            <person name="Pei D."/>
        </authorList>
    </citation>
    <scope>NUCLEOTIDE SEQUENCE [LARGE SCALE GENOMIC DNA]</scope>
    <source>
        <strain evidence="2">Sxm20200214</strain>
        <tissue evidence="2">Leaf</tissue>
    </source>
</reference>
<dbReference type="EMBL" id="JAAMPC010000017">
    <property type="protein sequence ID" value="KAG2248298.1"/>
    <property type="molecule type" value="Genomic_DNA"/>
</dbReference>
<comment type="caution">
    <text evidence="2">The sequence shown here is derived from an EMBL/GenBank/DDBJ whole genome shotgun (WGS) entry which is preliminary data.</text>
</comment>
<name>A0A8X7PCQ0_BRACI</name>
<evidence type="ECO:0000313" key="3">
    <source>
        <dbReference type="Proteomes" id="UP000886595"/>
    </source>
</evidence>
<evidence type="ECO:0000256" key="1">
    <source>
        <dbReference type="SAM" id="MobiDB-lite"/>
    </source>
</evidence>
<sequence length="64" mass="7465">MEREDADERREEDDEKERGVGSKVVGLQLQLCDLHAEQPHWKLDKFPKPSCLAEFIEKEVKEGI</sequence>
<dbReference type="Proteomes" id="UP000886595">
    <property type="component" value="Unassembled WGS sequence"/>
</dbReference>
<organism evidence="2 3">
    <name type="scientific">Brassica carinata</name>
    <name type="common">Ethiopian mustard</name>
    <name type="synonym">Abyssinian cabbage</name>
    <dbReference type="NCBI Taxonomy" id="52824"/>
    <lineage>
        <taxon>Eukaryota</taxon>
        <taxon>Viridiplantae</taxon>
        <taxon>Streptophyta</taxon>
        <taxon>Embryophyta</taxon>
        <taxon>Tracheophyta</taxon>
        <taxon>Spermatophyta</taxon>
        <taxon>Magnoliopsida</taxon>
        <taxon>eudicotyledons</taxon>
        <taxon>Gunneridae</taxon>
        <taxon>Pentapetalae</taxon>
        <taxon>rosids</taxon>
        <taxon>malvids</taxon>
        <taxon>Brassicales</taxon>
        <taxon>Brassicaceae</taxon>
        <taxon>Brassiceae</taxon>
        <taxon>Brassica</taxon>
    </lineage>
</organism>
<dbReference type="AlphaFoldDB" id="A0A8X7PCQ0"/>
<feature type="region of interest" description="Disordered" evidence="1">
    <location>
        <begin position="1"/>
        <end position="20"/>
    </location>
</feature>
<gene>
    <name evidence="2" type="ORF">Bca52824_087926</name>
</gene>